<evidence type="ECO:0000313" key="1">
    <source>
        <dbReference type="EMBL" id="RKF84368.1"/>
    </source>
</evidence>
<accession>A0A420JC28</accession>
<dbReference type="EMBL" id="MCBS01010087">
    <property type="protein sequence ID" value="RKF84368.1"/>
    <property type="molecule type" value="Genomic_DNA"/>
</dbReference>
<name>A0A420JC28_9PEZI</name>
<dbReference type="AlphaFoldDB" id="A0A420JC28"/>
<reference evidence="1 2" key="1">
    <citation type="journal article" date="2018" name="BMC Genomics">
        <title>Comparative genome analyses reveal sequence features reflecting distinct modes of host-adaptation between dicot and monocot powdery mildew.</title>
        <authorList>
            <person name="Wu Y."/>
            <person name="Ma X."/>
            <person name="Pan Z."/>
            <person name="Kale S.D."/>
            <person name="Song Y."/>
            <person name="King H."/>
            <person name="Zhang Q."/>
            <person name="Presley C."/>
            <person name="Deng X."/>
            <person name="Wei C.I."/>
            <person name="Xiao S."/>
        </authorList>
    </citation>
    <scope>NUCLEOTIDE SEQUENCE [LARGE SCALE GENOMIC DNA]</scope>
    <source>
        <strain evidence="1">UMSG1</strain>
    </source>
</reference>
<organism evidence="1 2">
    <name type="scientific">Golovinomyces cichoracearum</name>
    <dbReference type="NCBI Taxonomy" id="62708"/>
    <lineage>
        <taxon>Eukaryota</taxon>
        <taxon>Fungi</taxon>
        <taxon>Dikarya</taxon>
        <taxon>Ascomycota</taxon>
        <taxon>Pezizomycotina</taxon>
        <taxon>Leotiomycetes</taxon>
        <taxon>Erysiphales</taxon>
        <taxon>Erysiphaceae</taxon>
        <taxon>Golovinomyces</taxon>
    </lineage>
</organism>
<gene>
    <name evidence="1" type="ORF">GcM1_100001</name>
</gene>
<dbReference type="Proteomes" id="UP000285326">
    <property type="component" value="Unassembled WGS sequence"/>
</dbReference>
<evidence type="ECO:0000313" key="2">
    <source>
        <dbReference type="Proteomes" id="UP000285326"/>
    </source>
</evidence>
<proteinExistence type="predicted"/>
<protein>
    <submittedName>
        <fullName evidence="1">Uncharacterized protein</fullName>
    </submittedName>
</protein>
<sequence length="55" mass="6192">MDEREWGSGECGGSSVGKQGYKFNSIRTTHSISIYQNYLYSVYDFNKGVTNVVSM</sequence>
<comment type="caution">
    <text evidence="1">The sequence shown here is derived from an EMBL/GenBank/DDBJ whole genome shotgun (WGS) entry which is preliminary data.</text>
</comment>